<dbReference type="GO" id="GO:0003677">
    <property type="term" value="F:DNA binding"/>
    <property type="evidence" value="ECO:0007669"/>
    <property type="project" value="InterPro"/>
</dbReference>
<dbReference type="PRINTS" id="PR00507">
    <property type="entry name" value="N12N6MTFRASE"/>
</dbReference>
<organism evidence="8">
    <name type="scientific">Streptococcus suis</name>
    <dbReference type="NCBI Taxonomy" id="1307"/>
    <lineage>
        <taxon>Bacteria</taxon>
        <taxon>Bacillati</taxon>
        <taxon>Bacillota</taxon>
        <taxon>Bacilli</taxon>
        <taxon>Lactobacillales</taxon>
        <taxon>Streptococcaceae</taxon>
        <taxon>Streptococcus</taxon>
    </lineage>
</organism>
<dbReference type="PROSITE" id="PS00092">
    <property type="entry name" value="N6_MTASE"/>
    <property type="match status" value="1"/>
</dbReference>
<dbReference type="PANTHER" id="PTHR42933:SF1">
    <property type="entry name" value="SITE-SPECIFIC DNA-METHYLTRANSFERASE (ADENINE-SPECIFIC)"/>
    <property type="match status" value="1"/>
</dbReference>
<dbReference type="InterPro" id="IPR051537">
    <property type="entry name" value="DNA_Adenine_Mtase"/>
</dbReference>
<dbReference type="Pfam" id="PF02384">
    <property type="entry name" value="N6_Mtase"/>
    <property type="match status" value="1"/>
</dbReference>
<feature type="domain" description="DNA methylase adenine-specific" evidence="7">
    <location>
        <begin position="290"/>
        <end position="533"/>
    </location>
</feature>
<evidence type="ECO:0000259" key="7">
    <source>
        <dbReference type="Pfam" id="PF02384"/>
    </source>
</evidence>
<dbReference type="InterPro" id="IPR003356">
    <property type="entry name" value="DNA_methylase_A-5"/>
</dbReference>
<proteinExistence type="predicted"/>
<dbReference type="AlphaFoldDB" id="A0A288W6X3"/>
<evidence type="ECO:0000256" key="2">
    <source>
        <dbReference type="ARBA" id="ARBA00022603"/>
    </source>
</evidence>
<evidence type="ECO:0000256" key="6">
    <source>
        <dbReference type="ARBA" id="ARBA00047942"/>
    </source>
</evidence>
<reference evidence="8" key="1">
    <citation type="submission" date="2017-02" db="EMBL/GenBank/DDBJ databases">
        <title>Genetic analyses of Streptococcus suis serotype 9 strains from# diseased pigs.</title>
        <authorList>
            <person name="Qiu X."/>
            <person name="Zheng H."/>
        </authorList>
    </citation>
    <scope>NUCLEOTIDE SEQUENCE</scope>
    <source>
        <strain evidence="8">1388970_seq</strain>
    </source>
</reference>
<evidence type="ECO:0000313" key="8">
    <source>
        <dbReference type="EMBL" id="ARO73603.1"/>
    </source>
</evidence>
<dbReference type="GO" id="GO:0009007">
    <property type="term" value="F:site-specific DNA-methyltransferase (adenine-specific) activity"/>
    <property type="evidence" value="ECO:0007669"/>
    <property type="project" value="UniProtKB-EC"/>
</dbReference>
<keyword evidence="4" id="KW-0949">S-adenosyl-L-methionine</keyword>
<evidence type="ECO:0000256" key="1">
    <source>
        <dbReference type="ARBA" id="ARBA00011900"/>
    </source>
</evidence>
<name>A0A288W6X3_STRSU</name>
<sequence>MMNRFEIIDKIGKLYYSTNLENGEFSYSKGLKAVGKSISDYRNSNSTKKRNHIDIRFENDRLAILVETKDRFDNWDKIEIQKQLQEYVKYEKAYSDRKIVAILTETEGNDTWTWYGQSVIIDDEHMNTELTTVLSFEEYEELCFGKVNDKLQVVDSIKVLNEMLHSDGLAEKLRSQFVGTCLLALKNGLVYEGIKPTKDTDGNDLSPEQAILKSIKNILEGLLSQGGGLNKVGKLAILNNKVLEDQDVTSLSYQELTALLAYIDNNIIPYINDKNTAGQDLLNLFFTTFNKYVGKSDKNQAFTPDHICDFMSKVVNVNKNSRVLDPCCGSGAFLVRAMTDAMDDCNTEDERKAVKKNQIFGIEYEDGAFGLSSTNMLIHGDGNSNIIQDSMFNKGKWITDANIDVILMNPPYNATKKSCDPEYTKKWASKVTQDPSKGLHFVEWVARQVTGQGEDKTIKNKTAKIAVLLPMQAAIGNSKETKLYKKKMLEKYTLEAVFSLPDEMFYPGASAVACCMIFDLSQNHTKSDKDTFFGYFKDDNFIKRKGLGRVEKVDSNGDSLWEQVKSKWLSLYRNKREMAGLSVMKKVGYEDEWLAEAYMETDYSTLNSDDFQRTINHYLSFLVKEGECGND</sequence>
<keyword evidence="3" id="KW-0808">Transferase</keyword>
<dbReference type="PANTHER" id="PTHR42933">
    <property type="entry name" value="SLR6095 PROTEIN"/>
    <property type="match status" value="1"/>
</dbReference>
<dbReference type="Gene3D" id="3.40.50.150">
    <property type="entry name" value="Vaccinia Virus protein VP39"/>
    <property type="match status" value="1"/>
</dbReference>
<dbReference type="InterPro" id="IPR029063">
    <property type="entry name" value="SAM-dependent_MTases_sf"/>
</dbReference>
<keyword evidence="2 8" id="KW-0489">Methyltransferase</keyword>
<protein>
    <recommendedName>
        <fullName evidence="1">site-specific DNA-methyltransferase (adenine-specific)</fullName>
        <ecNumber evidence="1">2.1.1.72</ecNumber>
    </recommendedName>
</protein>
<comment type="catalytic activity">
    <reaction evidence="6">
        <text>a 2'-deoxyadenosine in DNA + S-adenosyl-L-methionine = an N(6)-methyl-2'-deoxyadenosine in DNA + S-adenosyl-L-homocysteine + H(+)</text>
        <dbReference type="Rhea" id="RHEA:15197"/>
        <dbReference type="Rhea" id="RHEA-COMP:12418"/>
        <dbReference type="Rhea" id="RHEA-COMP:12419"/>
        <dbReference type="ChEBI" id="CHEBI:15378"/>
        <dbReference type="ChEBI" id="CHEBI:57856"/>
        <dbReference type="ChEBI" id="CHEBI:59789"/>
        <dbReference type="ChEBI" id="CHEBI:90615"/>
        <dbReference type="ChEBI" id="CHEBI:90616"/>
        <dbReference type="EC" id="2.1.1.72"/>
    </reaction>
</comment>
<evidence type="ECO:0000256" key="3">
    <source>
        <dbReference type="ARBA" id="ARBA00022679"/>
    </source>
</evidence>
<evidence type="ECO:0000256" key="5">
    <source>
        <dbReference type="ARBA" id="ARBA00022747"/>
    </source>
</evidence>
<dbReference type="CDD" id="cd02440">
    <property type="entry name" value="AdoMet_MTases"/>
    <property type="match status" value="1"/>
</dbReference>
<dbReference type="SUPFAM" id="SSF53335">
    <property type="entry name" value="S-adenosyl-L-methionine-dependent methyltransferases"/>
    <property type="match status" value="1"/>
</dbReference>
<dbReference type="GO" id="GO:0009307">
    <property type="term" value="P:DNA restriction-modification system"/>
    <property type="evidence" value="ECO:0007669"/>
    <property type="project" value="UniProtKB-KW"/>
</dbReference>
<gene>
    <name evidence="8" type="primary">cps9P</name>
</gene>
<dbReference type="EC" id="2.1.1.72" evidence="1"/>
<keyword evidence="5" id="KW-0680">Restriction system</keyword>
<dbReference type="RefSeq" id="WP_240210075.1">
    <property type="nucleotide sequence ID" value="NZ_JAKTCJ010000007.1"/>
</dbReference>
<accession>A0A288W6X3</accession>
<dbReference type="GO" id="GO:0008170">
    <property type="term" value="F:N-methyltransferase activity"/>
    <property type="evidence" value="ECO:0007669"/>
    <property type="project" value="InterPro"/>
</dbReference>
<dbReference type="InterPro" id="IPR002052">
    <property type="entry name" value="DNA_methylase_N6_adenine_CS"/>
</dbReference>
<dbReference type="EMBL" id="KY574603">
    <property type="protein sequence ID" value="ARO73603.1"/>
    <property type="molecule type" value="Genomic_DNA"/>
</dbReference>
<dbReference type="GO" id="GO:0032259">
    <property type="term" value="P:methylation"/>
    <property type="evidence" value="ECO:0007669"/>
    <property type="project" value="UniProtKB-KW"/>
</dbReference>
<evidence type="ECO:0000256" key="4">
    <source>
        <dbReference type="ARBA" id="ARBA00022691"/>
    </source>
</evidence>